<protein>
    <recommendedName>
        <fullName evidence="2">DUF1642 domain-containing protein</fullName>
    </recommendedName>
</protein>
<organism evidence="1">
    <name type="scientific">Siphoviridae sp. cthHz3</name>
    <dbReference type="NCBI Taxonomy" id="2825614"/>
    <lineage>
        <taxon>Viruses</taxon>
        <taxon>Duplodnaviria</taxon>
        <taxon>Heunggongvirae</taxon>
        <taxon>Uroviricota</taxon>
        <taxon>Caudoviricetes</taxon>
    </lineage>
</organism>
<dbReference type="Pfam" id="PF07852">
    <property type="entry name" value="DUF1642"/>
    <property type="match status" value="1"/>
</dbReference>
<reference evidence="1" key="1">
    <citation type="journal article" date="2021" name="Proc. Natl. Acad. Sci. U.S.A.">
        <title>A Catalog of Tens of Thousands of Viruses from Human Metagenomes Reveals Hidden Associations with Chronic Diseases.</title>
        <authorList>
            <person name="Tisza M.J."/>
            <person name="Buck C.B."/>
        </authorList>
    </citation>
    <scope>NUCLEOTIDE SEQUENCE</scope>
    <source>
        <strain evidence="1">CthHz3</strain>
    </source>
</reference>
<sequence>MSEEKIYLIKNDHGEYLTVERTAPWWNSPVGTAVRNIDIALAWAEKYGGHIVTFVEEPEKVVLTKEQAEIVERAHSGKYPASSIAFYGDDDEELLMNAYVNGYTVAKEKKYNVKVPHTKEAWYYKSGDTDLLTICPADKELRGKFTESEIENYGLQDCEKEEVTDDEQ</sequence>
<name>A0A8S5UYH0_9CAUD</name>
<proteinExistence type="predicted"/>
<evidence type="ECO:0008006" key="2">
    <source>
        <dbReference type="Google" id="ProtNLM"/>
    </source>
</evidence>
<dbReference type="EMBL" id="BK016167">
    <property type="protein sequence ID" value="DAF99484.1"/>
    <property type="molecule type" value="Genomic_DNA"/>
</dbReference>
<accession>A0A8S5UYH0</accession>
<dbReference type="InterPro" id="IPR012865">
    <property type="entry name" value="DUF1642"/>
</dbReference>
<evidence type="ECO:0000313" key="1">
    <source>
        <dbReference type="EMBL" id="DAF99484.1"/>
    </source>
</evidence>